<reference evidence="2 3" key="1">
    <citation type="submission" date="2018-08" db="EMBL/GenBank/DDBJ databases">
        <title>Aphanomyces genome sequencing and annotation.</title>
        <authorList>
            <person name="Minardi D."/>
            <person name="Oidtmann B."/>
            <person name="Van Der Giezen M."/>
            <person name="Studholme D.J."/>
        </authorList>
    </citation>
    <scope>NUCLEOTIDE SEQUENCE [LARGE SCALE GENOMIC DNA]</scope>
    <source>
        <strain evidence="2 3">FDL457</strain>
    </source>
</reference>
<evidence type="ECO:0000256" key="1">
    <source>
        <dbReference type="SAM" id="MobiDB-lite"/>
    </source>
</evidence>
<protein>
    <submittedName>
        <fullName evidence="2">Uncharacterized protein</fullName>
    </submittedName>
</protein>
<dbReference type="Proteomes" id="UP000286510">
    <property type="component" value="Unassembled WGS sequence"/>
</dbReference>
<feature type="compositionally biased region" description="Basic and acidic residues" evidence="1">
    <location>
        <begin position="1"/>
        <end position="12"/>
    </location>
</feature>
<evidence type="ECO:0000313" key="3">
    <source>
        <dbReference type="Proteomes" id="UP000286510"/>
    </source>
</evidence>
<dbReference type="AlphaFoldDB" id="A0A3R6Y1V1"/>
<organism evidence="2 3">
    <name type="scientific">Aphanomyces astaci</name>
    <name type="common">Crayfish plague agent</name>
    <dbReference type="NCBI Taxonomy" id="112090"/>
    <lineage>
        <taxon>Eukaryota</taxon>
        <taxon>Sar</taxon>
        <taxon>Stramenopiles</taxon>
        <taxon>Oomycota</taxon>
        <taxon>Saprolegniomycetes</taxon>
        <taxon>Saprolegniales</taxon>
        <taxon>Verrucalvaceae</taxon>
        <taxon>Aphanomyces</taxon>
    </lineage>
</organism>
<name>A0A3R6Y1V1_APHAT</name>
<comment type="caution">
    <text evidence="2">The sequence shown here is derived from an EMBL/GenBank/DDBJ whole genome shotgun (WGS) entry which is preliminary data.</text>
</comment>
<proteinExistence type="predicted"/>
<feature type="region of interest" description="Disordered" evidence="1">
    <location>
        <begin position="1"/>
        <end position="25"/>
    </location>
</feature>
<accession>A0A3R6Y1V1</accession>
<gene>
    <name evidence="2" type="ORF">DYB26_008022</name>
</gene>
<evidence type="ECO:0000313" key="2">
    <source>
        <dbReference type="EMBL" id="RHZ42184.1"/>
    </source>
</evidence>
<dbReference type="EMBL" id="QUTF01002419">
    <property type="protein sequence ID" value="RHZ42184.1"/>
    <property type="molecule type" value="Genomic_DNA"/>
</dbReference>
<sequence>MTDEGKKRKASEVVEDANGSVEEAEASAPQVELVVLTAELDDDDGMALIEVTVAKVKGEVGGPERTSLARDEVFEHELAGVDLDYVRNITRRLTVVNEFDETRDGWGYRMANVAVVKRYLRLFASDQPFELRVLWMLLALEGMHIVRVSFHWFDEFNGAKRELYERDCLERWTVDVGSIDLCNDETLLEYLVAFVWTLVGQGSGWHGQLPLTAG</sequence>